<protein>
    <submittedName>
        <fullName evidence="3">PucR-like helix-turn-helix protein</fullName>
    </submittedName>
</protein>
<dbReference type="InterPro" id="IPR042070">
    <property type="entry name" value="PucR_C-HTH_sf"/>
</dbReference>
<feature type="domain" description="RsbT co-antagonist protein RsbRD N-terminal" evidence="2">
    <location>
        <begin position="61"/>
        <end position="189"/>
    </location>
</feature>
<dbReference type="InterPro" id="IPR025736">
    <property type="entry name" value="PucR_C-HTH_dom"/>
</dbReference>
<dbReference type="InterPro" id="IPR025751">
    <property type="entry name" value="RsbRD_N_dom"/>
</dbReference>
<comment type="caution">
    <text evidence="3">The sequence shown here is derived from an EMBL/GenBank/DDBJ whole genome shotgun (WGS) entry which is preliminary data.</text>
</comment>
<proteinExistence type="predicted"/>
<sequence length="412" mass="45175">MVTPFTADAYGTGSNLRCANSQPGVDYPGAVHGDEGDQIRRHAAIAAIEADLQSIAEYGRDLLIEEIPQYREVPPDEVLAGTVMAVRAAFASVMEDRRATPGELTIMGEIGARAARAGVPFHQMVHCLRLIAGHAAEVGNERAAQYGVEPALMRSTPRLWHWVVEALGVMGEEHQRIELEMVRHDRDRRAAFLADLFGGRLTGTELTVRAEQYGLDPNEQYLAFRAPIKGRETRRRIERAAEESGIAEIYQGDLVGVLPRLPRLGDEDLVAVGRALPLGSAKVSFAQASTALKVATAFRMTGVISIADVPIQTAVLESPDVTDIVIERCFGAFPGDKRTVLAQTLAGYLDHDLRITEAADALHVHPNTLRYRLRRFEEVSGLSLERISDVVIVWWALQYLRIADGRDTSLAA</sequence>
<gene>
    <name evidence="3" type="ORF">DFJ69_2480</name>
</gene>
<reference evidence="3 4" key="1">
    <citation type="submission" date="2018-08" db="EMBL/GenBank/DDBJ databases">
        <title>Sequencing the genomes of 1000 actinobacteria strains.</title>
        <authorList>
            <person name="Klenk H.-P."/>
        </authorList>
    </citation>
    <scope>NUCLEOTIDE SEQUENCE [LARGE SCALE GENOMIC DNA]</scope>
    <source>
        <strain evidence="3 4">DSM 43927</strain>
    </source>
</reference>
<dbReference type="EMBL" id="QTTT01000001">
    <property type="protein sequence ID" value="REE97025.1"/>
    <property type="molecule type" value="Genomic_DNA"/>
</dbReference>
<dbReference type="Pfam" id="PF14361">
    <property type="entry name" value="RsbRD_N"/>
    <property type="match status" value="1"/>
</dbReference>
<dbReference type="PANTHER" id="PTHR33744">
    <property type="entry name" value="CARBOHYDRATE DIACID REGULATOR"/>
    <property type="match status" value="1"/>
</dbReference>
<dbReference type="Gene3D" id="1.10.10.2840">
    <property type="entry name" value="PucR C-terminal helix-turn-helix domain"/>
    <property type="match status" value="1"/>
</dbReference>
<evidence type="ECO:0000313" key="4">
    <source>
        <dbReference type="Proteomes" id="UP000256661"/>
    </source>
</evidence>
<evidence type="ECO:0000259" key="1">
    <source>
        <dbReference type="Pfam" id="PF13556"/>
    </source>
</evidence>
<evidence type="ECO:0000259" key="2">
    <source>
        <dbReference type="Pfam" id="PF14361"/>
    </source>
</evidence>
<organism evidence="3 4">
    <name type="scientific">Thermomonospora umbrina</name>
    <dbReference type="NCBI Taxonomy" id="111806"/>
    <lineage>
        <taxon>Bacteria</taxon>
        <taxon>Bacillati</taxon>
        <taxon>Actinomycetota</taxon>
        <taxon>Actinomycetes</taxon>
        <taxon>Streptosporangiales</taxon>
        <taxon>Thermomonosporaceae</taxon>
        <taxon>Thermomonospora</taxon>
    </lineage>
</organism>
<dbReference type="Proteomes" id="UP000256661">
    <property type="component" value="Unassembled WGS sequence"/>
</dbReference>
<feature type="domain" description="PucR C-terminal helix-turn-helix" evidence="1">
    <location>
        <begin position="341"/>
        <end position="398"/>
    </location>
</feature>
<name>A0A3D9SVK4_9ACTN</name>
<evidence type="ECO:0000313" key="3">
    <source>
        <dbReference type="EMBL" id="REE97025.1"/>
    </source>
</evidence>
<dbReference type="AlphaFoldDB" id="A0A3D9SVK4"/>
<accession>A0A3D9SVK4</accession>
<dbReference type="Pfam" id="PF13556">
    <property type="entry name" value="HTH_30"/>
    <property type="match status" value="1"/>
</dbReference>
<keyword evidence="4" id="KW-1185">Reference proteome</keyword>
<dbReference type="InterPro" id="IPR051448">
    <property type="entry name" value="CdaR-like_regulators"/>
</dbReference>